<dbReference type="SUPFAM" id="SSF53187">
    <property type="entry name" value="Zn-dependent exopeptidases"/>
    <property type="match status" value="1"/>
</dbReference>
<evidence type="ECO:0000256" key="5">
    <source>
        <dbReference type="ARBA" id="ARBA00022801"/>
    </source>
</evidence>
<dbReference type="GO" id="GO:0030145">
    <property type="term" value="F:manganese ion binding"/>
    <property type="evidence" value="ECO:0007669"/>
    <property type="project" value="InterPro"/>
</dbReference>
<dbReference type="STRING" id="35608.A0A2U1LWV3"/>
<evidence type="ECO:0000313" key="8">
    <source>
        <dbReference type="Proteomes" id="UP000245207"/>
    </source>
</evidence>
<dbReference type="PRINTS" id="PR00481">
    <property type="entry name" value="LAMNOPPTDASE"/>
</dbReference>
<feature type="domain" description="Cytosol aminopeptidase" evidence="6">
    <location>
        <begin position="327"/>
        <end position="334"/>
    </location>
</feature>
<dbReference type="CDD" id="cd00433">
    <property type="entry name" value="Peptidase_M17"/>
    <property type="match status" value="1"/>
</dbReference>
<dbReference type="AlphaFoldDB" id="A0A2U1LWV3"/>
<evidence type="ECO:0000256" key="4">
    <source>
        <dbReference type="ARBA" id="ARBA00022670"/>
    </source>
</evidence>
<comment type="caution">
    <text evidence="7">The sequence shown here is derived from an EMBL/GenBank/DDBJ whole genome shotgun (WGS) entry which is preliminary data.</text>
</comment>
<dbReference type="PANTHER" id="PTHR11963:SF23">
    <property type="entry name" value="CYTOSOL AMINOPEPTIDASE"/>
    <property type="match status" value="1"/>
</dbReference>
<dbReference type="InterPro" id="IPR008283">
    <property type="entry name" value="Peptidase_M17_N"/>
</dbReference>
<comment type="similarity">
    <text evidence="1">Belongs to the peptidase M17 family.</text>
</comment>
<evidence type="ECO:0000256" key="1">
    <source>
        <dbReference type="ARBA" id="ARBA00009528"/>
    </source>
</evidence>
<evidence type="ECO:0000256" key="2">
    <source>
        <dbReference type="ARBA" id="ARBA00011867"/>
    </source>
</evidence>
<dbReference type="PROSITE" id="PS00631">
    <property type="entry name" value="CYTOSOL_AP"/>
    <property type="match status" value="1"/>
</dbReference>
<dbReference type="GO" id="GO:0006508">
    <property type="term" value="P:proteolysis"/>
    <property type="evidence" value="ECO:0007669"/>
    <property type="project" value="UniProtKB-KW"/>
</dbReference>
<evidence type="ECO:0000259" key="6">
    <source>
        <dbReference type="PROSITE" id="PS00631"/>
    </source>
</evidence>
<dbReference type="GO" id="GO:0005737">
    <property type="term" value="C:cytoplasm"/>
    <property type="evidence" value="ECO:0007669"/>
    <property type="project" value="InterPro"/>
</dbReference>
<protein>
    <submittedName>
        <fullName evidence="7">Leucine aminopeptidase 2, chloroplastic</fullName>
    </submittedName>
</protein>
<dbReference type="SUPFAM" id="SSF52949">
    <property type="entry name" value="Macro domain-like"/>
    <property type="match status" value="1"/>
</dbReference>
<keyword evidence="4" id="KW-0645">Protease</keyword>
<organism evidence="7 8">
    <name type="scientific">Artemisia annua</name>
    <name type="common">Sweet wormwood</name>
    <dbReference type="NCBI Taxonomy" id="35608"/>
    <lineage>
        <taxon>Eukaryota</taxon>
        <taxon>Viridiplantae</taxon>
        <taxon>Streptophyta</taxon>
        <taxon>Embryophyta</taxon>
        <taxon>Tracheophyta</taxon>
        <taxon>Spermatophyta</taxon>
        <taxon>Magnoliopsida</taxon>
        <taxon>eudicotyledons</taxon>
        <taxon>Gunneridae</taxon>
        <taxon>Pentapetalae</taxon>
        <taxon>asterids</taxon>
        <taxon>campanulids</taxon>
        <taxon>Asterales</taxon>
        <taxon>Asteraceae</taxon>
        <taxon>Asteroideae</taxon>
        <taxon>Anthemideae</taxon>
        <taxon>Artemisiinae</taxon>
        <taxon>Artemisia</taxon>
    </lineage>
</organism>
<keyword evidence="3 7" id="KW-0031">Aminopeptidase</keyword>
<dbReference type="Proteomes" id="UP000245207">
    <property type="component" value="Unassembled WGS sequence"/>
</dbReference>
<dbReference type="PANTHER" id="PTHR11963">
    <property type="entry name" value="LEUCINE AMINOPEPTIDASE-RELATED"/>
    <property type="match status" value="1"/>
</dbReference>
<dbReference type="InterPro" id="IPR043472">
    <property type="entry name" value="Macro_dom-like"/>
</dbReference>
<dbReference type="Gene3D" id="3.40.220.10">
    <property type="entry name" value="Leucine Aminopeptidase, subunit E, domain 1"/>
    <property type="match status" value="1"/>
</dbReference>
<keyword evidence="8" id="KW-1185">Reference proteome</keyword>
<dbReference type="EMBL" id="PKPP01007405">
    <property type="protein sequence ID" value="PWA53485.1"/>
    <property type="molecule type" value="Genomic_DNA"/>
</dbReference>
<comment type="subunit">
    <text evidence="2">Homohexamer (dimer of homotrimers).</text>
</comment>
<dbReference type="InterPro" id="IPR011356">
    <property type="entry name" value="Leucine_aapep/pepB"/>
</dbReference>
<evidence type="ECO:0000313" key="7">
    <source>
        <dbReference type="EMBL" id="PWA53485.1"/>
    </source>
</evidence>
<dbReference type="OrthoDB" id="412814at2759"/>
<evidence type="ECO:0000256" key="3">
    <source>
        <dbReference type="ARBA" id="ARBA00022438"/>
    </source>
</evidence>
<sequence>MAHVVSKATLGLTHPAQIDHPKISFAAKESDLVEWKGDILAVGVTEKDMSKDETSKFQNPILKKLDSQLGGLLSEVSSEEDFSGKAGQSTVIRVAGHGLKRVSLIGLGNGSTGSSTFAYRGLGESVATVAKTSQANNVAIALASSEGLTPESKLATASAIAKGTLLGTYEDIRFKSSESKKSVLKSVDLFGLGSGPELEKKIKYTEEVCTGVILAKELVNAPANVVTPESIVYFMYFCVTYLSCEFIVHSGGYNIKTGPGCSIEMMKCDMGGSSAVLGAAKALGQIKPSGVEVHFIVAACENMISGTGMRPGDILTASNGKTIEVNNTDAEGRLTLADALVYACNQGVDKIVDLATLTGAIVVALGPSIAGVFTPNDELAKEVVAASEVAGEKLWRMPMEESYWESMKSGVADMVNTGGRQGGSITAALFLKQFVDEKVQWLHIDMAGPVWNDKKKAATGFAISTLVEWVVSNSSS</sequence>
<name>A0A2U1LWV3_ARTAN</name>
<dbReference type="Pfam" id="PF02789">
    <property type="entry name" value="Peptidase_M17_N"/>
    <property type="match status" value="1"/>
</dbReference>
<keyword evidence="5" id="KW-0378">Hydrolase</keyword>
<reference evidence="7 8" key="1">
    <citation type="journal article" date="2018" name="Mol. Plant">
        <title>The genome of Artemisia annua provides insight into the evolution of Asteraceae family and artemisinin biosynthesis.</title>
        <authorList>
            <person name="Shen Q."/>
            <person name="Zhang L."/>
            <person name="Liao Z."/>
            <person name="Wang S."/>
            <person name="Yan T."/>
            <person name="Shi P."/>
            <person name="Liu M."/>
            <person name="Fu X."/>
            <person name="Pan Q."/>
            <person name="Wang Y."/>
            <person name="Lv Z."/>
            <person name="Lu X."/>
            <person name="Zhang F."/>
            <person name="Jiang W."/>
            <person name="Ma Y."/>
            <person name="Chen M."/>
            <person name="Hao X."/>
            <person name="Li L."/>
            <person name="Tang Y."/>
            <person name="Lv G."/>
            <person name="Zhou Y."/>
            <person name="Sun X."/>
            <person name="Brodelius P.E."/>
            <person name="Rose J.K.C."/>
            <person name="Tang K."/>
        </authorList>
    </citation>
    <scope>NUCLEOTIDE SEQUENCE [LARGE SCALE GENOMIC DNA]</scope>
    <source>
        <strain evidence="8">cv. Huhao1</strain>
        <tissue evidence="7">Leaf</tissue>
    </source>
</reference>
<dbReference type="InterPro" id="IPR000819">
    <property type="entry name" value="Peptidase_M17_C"/>
</dbReference>
<dbReference type="Gene3D" id="3.40.630.10">
    <property type="entry name" value="Zn peptidases"/>
    <property type="match status" value="1"/>
</dbReference>
<dbReference type="Pfam" id="PF00883">
    <property type="entry name" value="Peptidase_M17"/>
    <property type="match status" value="1"/>
</dbReference>
<dbReference type="GO" id="GO:0070006">
    <property type="term" value="F:metalloaminopeptidase activity"/>
    <property type="evidence" value="ECO:0007669"/>
    <property type="project" value="InterPro"/>
</dbReference>
<accession>A0A2U1LWV3</accession>
<proteinExistence type="inferred from homology"/>
<gene>
    <name evidence="7" type="ORF">CTI12_AA444740</name>
</gene>